<proteinExistence type="predicted"/>
<gene>
    <name evidence="1" type="ORF">HELGO_WM2989</name>
</gene>
<accession>A0A6S6SCB9</accession>
<organism evidence="1">
    <name type="scientific">uncultured Sulfurovum sp</name>
    <dbReference type="NCBI Taxonomy" id="269237"/>
    <lineage>
        <taxon>Bacteria</taxon>
        <taxon>Pseudomonadati</taxon>
        <taxon>Campylobacterota</taxon>
        <taxon>Epsilonproteobacteria</taxon>
        <taxon>Campylobacterales</taxon>
        <taxon>Sulfurovaceae</taxon>
        <taxon>Sulfurovum</taxon>
        <taxon>environmental samples</taxon>
    </lineage>
</organism>
<evidence type="ECO:0000313" key="1">
    <source>
        <dbReference type="EMBL" id="CAA6805335.1"/>
    </source>
</evidence>
<sequence length="207" mass="24874">MKCIYCDHPYTYLLGDDQRKCGNCKRKFSQKKLEREAKLFTHFKNGNTARETALNTKMHFSTVQKYFEKFRRNLALEADTLYRDNAHRVTGYDEYLYLPKSLKIEENIHKLQHFLTLSYDSKVYNLMMPRARAMPLEDDEEKENKLRLKYLKFNKVAKHSTAQSTITNFWDYFEAFILQYKGVSDEQFIFYLKEAEWRFNTISNISS</sequence>
<dbReference type="AlphaFoldDB" id="A0A6S6SCB9"/>
<name>A0A6S6SCB9_9BACT</name>
<dbReference type="EMBL" id="CACVAS010000036">
    <property type="protein sequence ID" value="CAA6805335.1"/>
    <property type="molecule type" value="Genomic_DNA"/>
</dbReference>
<protein>
    <submittedName>
        <fullName evidence="1">Transposase</fullName>
    </submittedName>
</protein>
<reference evidence="1" key="1">
    <citation type="submission" date="2020-01" db="EMBL/GenBank/DDBJ databases">
        <authorList>
            <person name="Meier V. D."/>
            <person name="Meier V D."/>
        </authorList>
    </citation>
    <scope>NUCLEOTIDE SEQUENCE</scope>
    <source>
        <strain evidence="1">HLG_WM_MAG_01</strain>
    </source>
</reference>